<feature type="domain" description="Immunoglobulin" evidence="6">
    <location>
        <begin position="321"/>
        <end position="403"/>
    </location>
</feature>
<keyword evidence="1" id="KW-0732">Signal</keyword>
<evidence type="ECO:0000256" key="2">
    <source>
        <dbReference type="ARBA" id="ARBA00023157"/>
    </source>
</evidence>
<dbReference type="FunCoup" id="A0A5F9DKG9">
    <property type="interactions" value="152"/>
</dbReference>
<dbReference type="PANTHER" id="PTHR11738:SF88">
    <property type="entry name" value="IG-LIKE DOMAIN-CONTAINING PROTEIN"/>
    <property type="match status" value="1"/>
</dbReference>
<reference evidence="7 8" key="1">
    <citation type="journal article" date="2011" name="Nature">
        <title>A high-resolution map of human evolutionary constraint using 29 mammals.</title>
        <authorList>
            <person name="Lindblad-Toh K."/>
            <person name="Garber M."/>
            <person name="Zuk O."/>
            <person name="Lin M.F."/>
            <person name="Parker B.J."/>
            <person name="Washietl S."/>
            <person name="Kheradpour P."/>
            <person name="Ernst J."/>
            <person name="Jordan G."/>
            <person name="Mauceli E."/>
            <person name="Ward L.D."/>
            <person name="Lowe C.B."/>
            <person name="Holloway A.K."/>
            <person name="Clamp M."/>
            <person name="Gnerre S."/>
            <person name="Alfoldi J."/>
            <person name="Beal K."/>
            <person name="Chang J."/>
            <person name="Clawson H."/>
            <person name="Cuff J."/>
            <person name="Di Palma F."/>
            <person name="Fitzgerald S."/>
            <person name="Flicek P."/>
            <person name="Guttman M."/>
            <person name="Hubisz M.J."/>
            <person name="Jaffe D.B."/>
            <person name="Jungreis I."/>
            <person name="Kent W.J."/>
            <person name="Kostka D."/>
            <person name="Lara M."/>
            <person name="Martins A.L."/>
            <person name="Massingham T."/>
            <person name="Moltke I."/>
            <person name="Raney B.J."/>
            <person name="Rasmussen M.D."/>
            <person name="Robinson J."/>
            <person name="Stark A."/>
            <person name="Vilella A.J."/>
            <person name="Wen J."/>
            <person name="Xie X."/>
            <person name="Zody M.C."/>
            <person name="Baldwin J."/>
            <person name="Bloom T."/>
            <person name="Chin C.W."/>
            <person name="Heiman D."/>
            <person name="Nicol R."/>
            <person name="Nusbaum C."/>
            <person name="Young S."/>
            <person name="Wilkinson J."/>
            <person name="Worley K.C."/>
            <person name="Kovar C.L."/>
            <person name="Muzny D.M."/>
            <person name="Gibbs R.A."/>
            <person name="Cree A."/>
            <person name="Dihn H.H."/>
            <person name="Fowler G."/>
            <person name="Jhangiani S."/>
            <person name="Joshi V."/>
            <person name="Lee S."/>
            <person name="Lewis L.R."/>
            <person name="Nazareth L.V."/>
            <person name="Okwuonu G."/>
            <person name="Santibanez J."/>
            <person name="Warren W.C."/>
            <person name="Mardis E.R."/>
            <person name="Weinstock G.M."/>
            <person name="Wilson R.K."/>
            <person name="Delehaunty K."/>
            <person name="Dooling D."/>
            <person name="Fronik C."/>
            <person name="Fulton L."/>
            <person name="Fulton B."/>
            <person name="Graves T."/>
            <person name="Minx P."/>
            <person name="Sodergren E."/>
            <person name="Birney E."/>
            <person name="Margulies E.H."/>
            <person name="Herrero J."/>
            <person name="Green E.D."/>
            <person name="Haussler D."/>
            <person name="Siepel A."/>
            <person name="Goldman N."/>
            <person name="Pollard K.S."/>
            <person name="Pedersen J.S."/>
            <person name="Lander E.S."/>
            <person name="Kellis M."/>
        </authorList>
    </citation>
    <scope>NUCLEOTIDE SEQUENCE [LARGE SCALE GENOMIC DNA]</scope>
    <source>
        <strain evidence="8">Thorbecke</strain>
    </source>
</reference>
<dbReference type="GO" id="GO:0005886">
    <property type="term" value="C:plasma membrane"/>
    <property type="evidence" value="ECO:0007669"/>
    <property type="project" value="UniProtKB-SubCell"/>
</dbReference>
<dbReference type="FunFam" id="2.60.40.10:FF:000049">
    <property type="entry name" value="Leukocyte immunoglobulin-like receptor subfamily B member 1"/>
    <property type="match status" value="3"/>
</dbReference>
<protein>
    <recommendedName>
        <fullName evidence="9">Ig-like domain-containing protein</fullName>
    </recommendedName>
</protein>
<dbReference type="InterPro" id="IPR003599">
    <property type="entry name" value="Ig_sub"/>
</dbReference>
<dbReference type="AlphaFoldDB" id="A0A5F9DKG9"/>
<feature type="domain" description="Immunoglobulin" evidence="6">
    <location>
        <begin position="128"/>
        <end position="316"/>
    </location>
</feature>
<keyword evidence="2" id="KW-1015">Disulfide bond</keyword>
<feature type="domain" description="Immunoglobulin subtype 2" evidence="5">
    <location>
        <begin position="134"/>
        <end position="204"/>
    </location>
</feature>
<dbReference type="InterPro" id="IPR050412">
    <property type="entry name" value="Ig-like_Receptors_ImmuneReg"/>
</dbReference>
<dbReference type="InParanoid" id="A0A5F9DKG9"/>
<keyword evidence="8" id="KW-1185">Reference proteome</keyword>
<dbReference type="SUPFAM" id="SSF48726">
    <property type="entry name" value="Immunoglobulin"/>
    <property type="match status" value="4"/>
</dbReference>
<evidence type="ECO:0000313" key="8">
    <source>
        <dbReference type="Proteomes" id="UP000001811"/>
    </source>
</evidence>
<feature type="region of interest" description="Disordered" evidence="4">
    <location>
        <begin position="412"/>
        <end position="445"/>
    </location>
</feature>
<dbReference type="PANTHER" id="PTHR11738">
    <property type="entry name" value="MHC CLASS I NK CELL RECEPTOR"/>
    <property type="match status" value="1"/>
</dbReference>
<dbReference type="SMR" id="A0A5F9DKG9"/>
<dbReference type="Ensembl" id="ENSOCUT00000034952.1">
    <property type="protein sequence ID" value="ENSOCUP00000046610.1"/>
    <property type="gene ID" value="ENSOCUG00000038268.1"/>
</dbReference>
<proteinExistence type="predicted"/>
<dbReference type="Proteomes" id="UP000001811">
    <property type="component" value="Unplaced"/>
</dbReference>
<keyword evidence="3" id="KW-0393">Immunoglobulin domain</keyword>
<reference evidence="7" key="3">
    <citation type="submission" date="2025-09" db="UniProtKB">
        <authorList>
            <consortium name="Ensembl"/>
        </authorList>
    </citation>
    <scope>IDENTIFICATION</scope>
    <source>
        <strain evidence="7">Thorbecke</strain>
    </source>
</reference>
<organism evidence="7 8">
    <name type="scientific">Oryctolagus cuniculus</name>
    <name type="common">Rabbit</name>
    <dbReference type="NCBI Taxonomy" id="9986"/>
    <lineage>
        <taxon>Eukaryota</taxon>
        <taxon>Metazoa</taxon>
        <taxon>Chordata</taxon>
        <taxon>Craniata</taxon>
        <taxon>Vertebrata</taxon>
        <taxon>Euteleostomi</taxon>
        <taxon>Mammalia</taxon>
        <taxon>Eutheria</taxon>
        <taxon>Euarchontoglires</taxon>
        <taxon>Glires</taxon>
        <taxon>Lagomorpha</taxon>
        <taxon>Leporidae</taxon>
        <taxon>Oryctolagus</taxon>
    </lineage>
</organism>
<dbReference type="InterPro" id="IPR013151">
    <property type="entry name" value="Immunoglobulin_dom"/>
</dbReference>
<reference evidence="7" key="2">
    <citation type="submission" date="2025-08" db="UniProtKB">
        <authorList>
            <consortium name="Ensembl"/>
        </authorList>
    </citation>
    <scope>IDENTIFICATION</scope>
    <source>
        <strain evidence="7">Thorbecke</strain>
    </source>
</reference>
<dbReference type="InterPro" id="IPR013783">
    <property type="entry name" value="Ig-like_fold"/>
</dbReference>
<evidence type="ECO:0000256" key="4">
    <source>
        <dbReference type="SAM" id="MobiDB-lite"/>
    </source>
</evidence>
<evidence type="ECO:0000259" key="6">
    <source>
        <dbReference type="SMART" id="SM00409"/>
    </source>
</evidence>
<accession>A0A5F9DKG9</accession>
<sequence>RAPTVVLACKGTGSWDPASGFLPGTLPRPSLWAEPGSVIALGRPGALWCGGPWRPRSAICIGRESQSPGTERCPWSPETRPIPHTLMAEVYAGRYCCVCLSAAGWSEPSAALELGQVGARGAPSRSAQPSLVVASGGNVSLSCRSEYDDARTAHLLKEGGAGPLHSLEARFSHGAGVWQATFLLGPVDGTQGGIYRCYCAHSSQPHVWSLPSDGEHLHTLKPSLQAQQGPRCPGGVMVALRCGSEEAMDTFLLHKVGSGAPPQHLHVPGSAMAAQATFTLGPVTSAHGATYRCYGTPSTDPYLWSWRSDPLNVRHAHPVVQPGPTVTSGENVTFYCRLEKVTNTFFLLQEGGPSHAQGSHGAVPAEFPVGPVTSAHTGTYRCFGTYSAHVWSFPSEPVKLLVTGEEAPSSQVLPGLLKKPQGPVEGTSTPGGQGRRMGGEQRKPPAPTCPLHLHLQMWETPLLPGAWGSCPRGEAAGTPVRHGVETWTAAGCGGAGLRKERLGRRKPKPTLPSHSRFSGTPSQNHSVQSPGR</sequence>
<dbReference type="GeneTree" id="ENSGT01100000263478"/>
<dbReference type="Bgee" id="ENSOCUG00000038268">
    <property type="expression patterns" value="Expressed in blood and 3 other cell types or tissues"/>
</dbReference>
<dbReference type="SMART" id="SM00409">
    <property type="entry name" value="IG"/>
    <property type="match status" value="2"/>
</dbReference>
<dbReference type="STRING" id="9986.ENSOCUP00000046610"/>
<evidence type="ECO:0000256" key="3">
    <source>
        <dbReference type="ARBA" id="ARBA00023319"/>
    </source>
</evidence>
<name>A0A5F9DKG9_RABIT</name>
<dbReference type="Pfam" id="PF00047">
    <property type="entry name" value="ig"/>
    <property type="match status" value="1"/>
</dbReference>
<evidence type="ECO:0000259" key="5">
    <source>
        <dbReference type="SMART" id="SM00408"/>
    </source>
</evidence>
<feature type="domain" description="Immunoglobulin subtype 2" evidence="5">
    <location>
        <begin position="327"/>
        <end position="389"/>
    </location>
</feature>
<dbReference type="InterPro" id="IPR036179">
    <property type="entry name" value="Ig-like_dom_sf"/>
</dbReference>
<dbReference type="Gene3D" id="2.60.40.10">
    <property type="entry name" value="Immunoglobulins"/>
    <property type="match status" value="4"/>
</dbReference>
<evidence type="ECO:0000313" key="7">
    <source>
        <dbReference type="Ensembl" id="ENSOCUP00000046610.1"/>
    </source>
</evidence>
<evidence type="ECO:0000256" key="1">
    <source>
        <dbReference type="ARBA" id="ARBA00022729"/>
    </source>
</evidence>
<dbReference type="GO" id="GO:0002764">
    <property type="term" value="P:immune response-regulating signaling pathway"/>
    <property type="evidence" value="ECO:0007669"/>
    <property type="project" value="TreeGrafter"/>
</dbReference>
<feature type="compositionally biased region" description="Polar residues" evidence="4">
    <location>
        <begin position="512"/>
        <end position="532"/>
    </location>
</feature>
<feature type="region of interest" description="Disordered" evidence="4">
    <location>
        <begin position="491"/>
        <end position="532"/>
    </location>
</feature>
<dbReference type="InterPro" id="IPR003598">
    <property type="entry name" value="Ig_sub2"/>
</dbReference>
<evidence type="ECO:0008006" key="9">
    <source>
        <dbReference type="Google" id="ProtNLM"/>
    </source>
</evidence>
<dbReference type="SMART" id="SM00408">
    <property type="entry name" value="IGc2"/>
    <property type="match status" value="2"/>
</dbReference>